<dbReference type="InterPro" id="IPR021373">
    <property type="entry name" value="DUF2993"/>
</dbReference>
<reference evidence="2 3" key="1">
    <citation type="submission" date="2019-08" db="EMBL/GenBank/DDBJ databases">
        <authorList>
            <person name="Dong K."/>
        </authorList>
    </citation>
    <scope>NUCLEOTIDE SEQUENCE [LARGE SCALE GENOMIC DNA]</scope>
    <source>
        <strain evidence="2 3">JCM14558</strain>
    </source>
</reference>
<dbReference type="OrthoDB" id="5123569at2"/>
<evidence type="ECO:0000256" key="1">
    <source>
        <dbReference type="SAM" id="Phobius"/>
    </source>
</evidence>
<comment type="caution">
    <text evidence="2">The sequence shown here is derived from an EMBL/GenBank/DDBJ whole genome shotgun (WGS) entry which is preliminary data.</text>
</comment>
<protein>
    <submittedName>
        <fullName evidence="2">DUF2993 domain-containing protein</fullName>
    </submittedName>
</protein>
<dbReference type="EMBL" id="VRSV01000001">
    <property type="protein sequence ID" value="TXK12486.1"/>
    <property type="molecule type" value="Genomic_DNA"/>
</dbReference>
<feature type="transmembrane region" description="Helical" evidence="1">
    <location>
        <begin position="21"/>
        <end position="46"/>
    </location>
</feature>
<accession>A0A5C8I121</accession>
<evidence type="ECO:0000313" key="3">
    <source>
        <dbReference type="Proteomes" id="UP000321034"/>
    </source>
</evidence>
<dbReference type="Proteomes" id="UP000321034">
    <property type="component" value="Unassembled WGS sequence"/>
</dbReference>
<keyword evidence="3" id="KW-1185">Reference proteome</keyword>
<organism evidence="2 3">
    <name type="scientific">Microbacterium hatanonis</name>
    <dbReference type="NCBI Taxonomy" id="404366"/>
    <lineage>
        <taxon>Bacteria</taxon>
        <taxon>Bacillati</taxon>
        <taxon>Actinomycetota</taxon>
        <taxon>Actinomycetes</taxon>
        <taxon>Micrococcales</taxon>
        <taxon>Microbacteriaceae</taxon>
        <taxon>Microbacterium</taxon>
    </lineage>
</organism>
<dbReference type="Pfam" id="PF11209">
    <property type="entry name" value="LmeA"/>
    <property type="match status" value="1"/>
</dbReference>
<evidence type="ECO:0000313" key="2">
    <source>
        <dbReference type="EMBL" id="TXK12486.1"/>
    </source>
</evidence>
<gene>
    <name evidence="2" type="ORF">FVP77_03140</name>
</gene>
<name>A0A5C8I121_9MICO</name>
<keyword evidence="1" id="KW-1133">Transmembrane helix</keyword>
<proteinExistence type="predicted"/>
<sequence length="267" mass="27592">MTDAYTLPFEPTEQPKRRRRLWPWIVTLVIVLVLIGSAAFGAEWLARGAVTGGIRTLVVSQVGLPADQPVDVEVPGLVIPQLISGTLDEVTIASDDVTFGELSGDVRVTITDMPIRADAAAGPGTATVRLDETQLRALLSTIDGFPADAAGIAAPDVTVSTELSLFGVGIPVGIALLPAAGSAGDLTLTPSSFTAGGVELTADALRQQFGGLADSVLRTWDVCIAQYLPSALTLTSVSVEGSEVVADFDIDGAVVVDPLLRQNGTCG</sequence>
<dbReference type="AlphaFoldDB" id="A0A5C8I121"/>
<keyword evidence="1" id="KW-0472">Membrane</keyword>
<keyword evidence="1" id="KW-0812">Transmembrane</keyword>
<dbReference type="RefSeq" id="WP_147893213.1">
    <property type="nucleotide sequence ID" value="NZ_BAAANR010000001.1"/>
</dbReference>